<feature type="region of interest" description="Disordered" evidence="1">
    <location>
        <begin position="160"/>
        <end position="181"/>
    </location>
</feature>
<dbReference type="Proteomes" id="UP000193642">
    <property type="component" value="Unassembled WGS sequence"/>
</dbReference>
<dbReference type="EMBL" id="MCGO01000009">
    <property type="protein sequence ID" value="ORY49416.1"/>
    <property type="molecule type" value="Genomic_DNA"/>
</dbReference>
<dbReference type="AlphaFoldDB" id="A0A1Y2CR43"/>
<protein>
    <submittedName>
        <fullName evidence="2">Uncharacterized protein</fullName>
    </submittedName>
</protein>
<reference evidence="2 3" key="1">
    <citation type="submission" date="2016-07" db="EMBL/GenBank/DDBJ databases">
        <title>Pervasive Adenine N6-methylation of Active Genes in Fungi.</title>
        <authorList>
            <consortium name="DOE Joint Genome Institute"/>
            <person name="Mondo S.J."/>
            <person name="Dannebaum R.O."/>
            <person name="Kuo R.C."/>
            <person name="Labutti K."/>
            <person name="Haridas S."/>
            <person name="Kuo A."/>
            <person name="Salamov A."/>
            <person name="Ahrendt S.R."/>
            <person name="Lipzen A."/>
            <person name="Sullivan W."/>
            <person name="Andreopoulos W.B."/>
            <person name="Clum A."/>
            <person name="Lindquist E."/>
            <person name="Daum C."/>
            <person name="Ramamoorthy G.K."/>
            <person name="Gryganskyi A."/>
            <person name="Culley D."/>
            <person name="Magnuson J.K."/>
            <person name="James T.Y."/>
            <person name="O'Malley M.A."/>
            <person name="Stajich J.E."/>
            <person name="Spatafora J.W."/>
            <person name="Visel A."/>
            <person name="Grigoriev I.V."/>
        </authorList>
    </citation>
    <scope>NUCLEOTIDE SEQUENCE [LARGE SCALE GENOMIC DNA]</scope>
    <source>
        <strain evidence="2 3">JEL800</strain>
    </source>
</reference>
<sequence>MATMQPLSLRGILENDSIDAEDLLADDDVLFNDDHEYNQSGIMIEIPDSGSASVLPTITEEDDAPLFSDDDDEIPSVPRRIVPISSTMSDSESEDEVFEEIPVPESNVVGEVEVLEDATQESIDRDEIFEAIPTKADSSLSSTVEPAVINLNKDDEALFSDSDEDFHPNTKRSKTQQKPSVQPIEVIDEWEDVIVNERDTVKPKVMIQETNGNTHVSDEMSANDIWKMFQESGTLNQHRGWTC</sequence>
<organism evidence="2 3">
    <name type="scientific">Rhizoclosmatium globosum</name>
    <dbReference type="NCBI Taxonomy" id="329046"/>
    <lineage>
        <taxon>Eukaryota</taxon>
        <taxon>Fungi</taxon>
        <taxon>Fungi incertae sedis</taxon>
        <taxon>Chytridiomycota</taxon>
        <taxon>Chytridiomycota incertae sedis</taxon>
        <taxon>Chytridiomycetes</taxon>
        <taxon>Chytridiales</taxon>
        <taxon>Chytriomycetaceae</taxon>
        <taxon>Rhizoclosmatium</taxon>
    </lineage>
</organism>
<gene>
    <name evidence="2" type="ORF">BCR33DRAFT_582229</name>
</gene>
<evidence type="ECO:0000256" key="1">
    <source>
        <dbReference type="SAM" id="MobiDB-lite"/>
    </source>
</evidence>
<name>A0A1Y2CR43_9FUNG</name>
<comment type="caution">
    <text evidence="2">The sequence shown here is derived from an EMBL/GenBank/DDBJ whole genome shotgun (WGS) entry which is preliminary data.</text>
</comment>
<evidence type="ECO:0000313" key="2">
    <source>
        <dbReference type="EMBL" id="ORY49416.1"/>
    </source>
</evidence>
<proteinExistence type="predicted"/>
<accession>A0A1Y2CR43</accession>
<evidence type="ECO:0000313" key="3">
    <source>
        <dbReference type="Proteomes" id="UP000193642"/>
    </source>
</evidence>
<keyword evidence="3" id="KW-1185">Reference proteome</keyword>